<accession>A0A7G9YHZ5</accession>
<proteinExistence type="predicted"/>
<feature type="transmembrane region" description="Helical" evidence="2">
    <location>
        <begin position="480"/>
        <end position="500"/>
    </location>
</feature>
<feature type="transmembrane region" description="Helical" evidence="2">
    <location>
        <begin position="349"/>
        <end position="376"/>
    </location>
</feature>
<gene>
    <name evidence="4" type="ORF">PGBELJNO_00027</name>
</gene>
<feature type="compositionally biased region" description="Polar residues" evidence="1">
    <location>
        <begin position="51"/>
        <end position="62"/>
    </location>
</feature>
<dbReference type="AlphaFoldDB" id="A0A7G9YHZ5"/>
<keyword evidence="2" id="KW-1133">Transmembrane helix</keyword>
<dbReference type="Pfam" id="PF14402">
    <property type="entry name" value="7TM_transglut"/>
    <property type="match status" value="1"/>
</dbReference>
<feature type="region of interest" description="Disordered" evidence="1">
    <location>
        <begin position="26"/>
        <end position="129"/>
    </location>
</feature>
<reference evidence="4" key="1">
    <citation type="submission" date="2020-06" db="EMBL/GenBank/DDBJ databases">
        <title>Unique genomic features of the anaerobic methanotrophic archaea.</title>
        <authorList>
            <person name="Chadwick G.L."/>
            <person name="Skennerton C.T."/>
            <person name="Laso-Perez R."/>
            <person name="Leu A.O."/>
            <person name="Speth D.R."/>
            <person name="Yu H."/>
            <person name="Morgan-Lang C."/>
            <person name="Hatzenpichler R."/>
            <person name="Goudeau D."/>
            <person name="Malmstrom R."/>
            <person name="Brazelton W.J."/>
            <person name="Woyke T."/>
            <person name="Hallam S.J."/>
            <person name="Tyson G.W."/>
            <person name="Wegener G."/>
            <person name="Boetius A."/>
            <person name="Orphan V."/>
        </authorList>
    </citation>
    <scope>NUCLEOTIDE SEQUENCE</scope>
</reference>
<sequence>MKKSIMLLVVALLLAGLLLAPVDQGTAHADSDADTDADGDEDYDEDEDQPQDSTDTTFNTGGINDPPIVSTPLIYDNSVSGEDTDDDTNGDVDSDTDSDADSEDTTEEMDRDDEAGSEWEEDPDEDDDELQDEIGSILLIHDSSVCGEDVGRMKNSATDLRIDVIEERIDFDSRYIRGLGTDAVKDADYVMAISRDVSGLDVLIDYVATEDLLLNGTEVIISSAVDKRMLNQHSLVLQKGASPDLIILTDLKDSELAWNATLSALAQKMPVTETLDEMDVEFSTVDDRDLDGIPAYREAVTDTIIKVSESNIPLETLKLILLLPFAATIVAIFRNIVGVRTYGVFGPAIMSIAFLSSGLVVGLILFAVLLVTGVFARRIIERLNLMMVPRLAVLLTMCCMVMAAVIAIGIKMDTQYLTRLTVFPLIIMALIIENFMKTTVEKGLLDALKICFSTVIVSVACFLVVSIPTLQAIVMTHPEILLLVVGLNILIGRWKGLRLVEYLRFLKLMKG</sequence>
<keyword evidence="2" id="KW-0472">Membrane</keyword>
<dbReference type="EMBL" id="MT631268">
    <property type="protein sequence ID" value="QNO47629.1"/>
    <property type="molecule type" value="Genomic_DNA"/>
</dbReference>
<evidence type="ECO:0000313" key="4">
    <source>
        <dbReference type="EMBL" id="QNO47629.1"/>
    </source>
</evidence>
<feature type="transmembrane region" description="Helical" evidence="2">
    <location>
        <begin position="447"/>
        <end position="474"/>
    </location>
</feature>
<dbReference type="InterPro" id="IPR025840">
    <property type="entry name" value="7TM_transglut"/>
</dbReference>
<name>A0A7G9YHZ5_9EURY</name>
<feature type="compositionally biased region" description="Acidic residues" evidence="1">
    <location>
        <begin position="82"/>
        <end position="129"/>
    </location>
</feature>
<feature type="transmembrane region" description="Helical" evidence="2">
    <location>
        <begin position="416"/>
        <end position="435"/>
    </location>
</feature>
<feature type="compositionally biased region" description="Acidic residues" evidence="1">
    <location>
        <begin position="32"/>
        <end position="50"/>
    </location>
</feature>
<protein>
    <recommendedName>
        <fullName evidence="3">7 transmembrane helices usually fused to an inactive transglutaminase domain-containing protein</fullName>
    </recommendedName>
</protein>
<evidence type="ECO:0000256" key="1">
    <source>
        <dbReference type="SAM" id="MobiDB-lite"/>
    </source>
</evidence>
<feature type="domain" description="7 transmembrane helices usually fused to an inactive transglutaminase" evidence="3">
    <location>
        <begin position="298"/>
        <end position="508"/>
    </location>
</feature>
<evidence type="ECO:0000256" key="2">
    <source>
        <dbReference type="SAM" id="Phobius"/>
    </source>
</evidence>
<feature type="transmembrane region" description="Helical" evidence="2">
    <location>
        <begin position="388"/>
        <end position="410"/>
    </location>
</feature>
<evidence type="ECO:0000259" key="3">
    <source>
        <dbReference type="Pfam" id="PF14402"/>
    </source>
</evidence>
<organism evidence="4">
    <name type="scientific">Candidatus Methanogaster sp. ANME-2c ERB4</name>
    <dbReference type="NCBI Taxonomy" id="2759911"/>
    <lineage>
        <taxon>Archaea</taxon>
        <taxon>Methanobacteriati</taxon>
        <taxon>Methanobacteriota</taxon>
        <taxon>Stenosarchaea group</taxon>
        <taxon>Methanomicrobia</taxon>
        <taxon>Methanosarcinales</taxon>
        <taxon>ANME-2 cluster</taxon>
        <taxon>Candidatus Methanogasteraceae</taxon>
        <taxon>Candidatus Methanogaster</taxon>
    </lineage>
</organism>
<keyword evidence="2" id="KW-0812">Transmembrane</keyword>